<proteinExistence type="predicted"/>
<evidence type="ECO:0000313" key="2">
    <source>
        <dbReference type="Proteomes" id="UP000183832"/>
    </source>
</evidence>
<accession>A0A1J1J5G5</accession>
<reference evidence="1 2" key="1">
    <citation type="submission" date="2015-04" db="EMBL/GenBank/DDBJ databases">
        <authorList>
            <person name="Syromyatnikov M.Y."/>
            <person name="Popov V.N."/>
        </authorList>
    </citation>
    <scope>NUCLEOTIDE SEQUENCE [LARGE SCALE GENOMIC DNA]</scope>
</reference>
<dbReference type="Proteomes" id="UP000183832">
    <property type="component" value="Unassembled WGS sequence"/>
</dbReference>
<gene>
    <name evidence="1" type="ORF">CLUMA_CG020595</name>
</gene>
<organism evidence="1 2">
    <name type="scientific">Clunio marinus</name>
    <dbReference type="NCBI Taxonomy" id="568069"/>
    <lineage>
        <taxon>Eukaryota</taxon>
        <taxon>Metazoa</taxon>
        <taxon>Ecdysozoa</taxon>
        <taxon>Arthropoda</taxon>
        <taxon>Hexapoda</taxon>
        <taxon>Insecta</taxon>
        <taxon>Pterygota</taxon>
        <taxon>Neoptera</taxon>
        <taxon>Endopterygota</taxon>
        <taxon>Diptera</taxon>
        <taxon>Nematocera</taxon>
        <taxon>Chironomoidea</taxon>
        <taxon>Chironomidae</taxon>
        <taxon>Clunio</taxon>
    </lineage>
</organism>
<sequence>MLKRSTCSFLNPTETEQQQTFYLSRRMLDIETSFAIYFSSILKKNLNKFNKWLARILGRLLNIKSGIVSWTFLPKTKFRIIEICLPTEQYFQPLNTQTKKIYKNGLHNEQEPIKGILEEPEKGFQTLEQKV</sequence>
<evidence type="ECO:0000313" key="1">
    <source>
        <dbReference type="EMBL" id="CRL07631.1"/>
    </source>
</evidence>
<dbReference type="AlphaFoldDB" id="A0A1J1J5G5"/>
<name>A0A1J1J5G5_9DIPT</name>
<keyword evidence="2" id="KW-1185">Reference proteome</keyword>
<dbReference type="EMBL" id="CVRI01000073">
    <property type="protein sequence ID" value="CRL07631.1"/>
    <property type="molecule type" value="Genomic_DNA"/>
</dbReference>
<protein>
    <submittedName>
        <fullName evidence="1">CLUMA_CG020595, isoform A</fullName>
    </submittedName>
</protein>